<evidence type="ECO:0000259" key="5">
    <source>
        <dbReference type="PROSITE" id="PS50006"/>
    </source>
</evidence>
<feature type="domain" description="Fork-head" evidence="6">
    <location>
        <begin position="524"/>
        <end position="611"/>
    </location>
</feature>
<reference evidence="8" key="2">
    <citation type="submission" date="2012-08" db="EMBL/GenBank/DDBJ databases">
        <title>Genome sequence of Kazachstania naganishii.</title>
        <authorList>
            <person name="Gordon J.L."/>
            <person name="Armisen D."/>
            <person name="Proux-Wera E."/>
            <person name="OhEigeartaigh S.S."/>
            <person name="Byrne K.P."/>
            <person name="Wolfe K.H."/>
        </authorList>
    </citation>
    <scope>NUCLEOTIDE SEQUENCE [LARGE SCALE GENOMIC DNA]</scope>
    <source>
        <strain evidence="8">ATCC MYA-139 / BCRC 22969 / CBS 8797 / CCRC 22969 / KCTC 17520 / NBRC 10181 / NCYC 3082</strain>
    </source>
</reference>
<dbReference type="Gene3D" id="2.60.200.20">
    <property type="match status" value="1"/>
</dbReference>
<dbReference type="InterPro" id="IPR000253">
    <property type="entry name" value="FHA_dom"/>
</dbReference>
<dbReference type="PROSITE" id="PS00657">
    <property type="entry name" value="FORK_HEAD_1"/>
    <property type="match status" value="1"/>
</dbReference>
<dbReference type="Pfam" id="PF00250">
    <property type="entry name" value="Forkhead"/>
    <property type="match status" value="1"/>
</dbReference>
<dbReference type="GO" id="GO:0003700">
    <property type="term" value="F:DNA-binding transcription factor activity"/>
    <property type="evidence" value="ECO:0007669"/>
    <property type="project" value="InterPro"/>
</dbReference>
<gene>
    <name evidence="7" type="primary">KNAG0A07530</name>
    <name evidence="7" type="ordered locus">KNAG_0A07530</name>
</gene>
<dbReference type="PANTHER" id="PTHR21712:SF29">
    <property type="entry name" value="PRE-RRNA-PROCESSING PROTEIN FHL1"/>
    <property type="match status" value="1"/>
</dbReference>
<dbReference type="KEGG" id="kng:KNAG_0A07530"/>
<feature type="compositionally biased region" description="Low complexity" evidence="4">
    <location>
        <begin position="938"/>
        <end position="948"/>
    </location>
</feature>
<organism evidence="7 8">
    <name type="scientific">Huiozyma naganishii (strain ATCC MYA-139 / BCRC 22969 / CBS 8797 / KCTC 17520 / NBRC 10181 / NCYC 3082 / Yp74L-3)</name>
    <name type="common">Yeast</name>
    <name type="synonym">Kazachstania naganishii</name>
    <dbReference type="NCBI Taxonomy" id="1071383"/>
    <lineage>
        <taxon>Eukaryota</taxon>
        <taxon>Fungi</taxon>
        <taxon>Dikarya</taxon>
        <taxon>Ascomycota</taxon>
        <taxon>Saccharomycotina</taxon>
        <taxon>Saccharomycetes</taxon>
        <taxon>Saccharomycetales</taxon>
        <taxon>Saccharomycetaceae</taxon>
        <taxon>Huiozyma</taxon>
    </lineage>
</organism>
<feature type="domain" description="FHA" evidence="5">
    <location>
        <begin position="346"/>
        <end position="403"/>
    </location>
</feature>
<name>J7S461_HUIN7</name>
<dbReference type="InterPro" id="IPR030456">
    <property type="entry name" value="TF_fork_head_CS_2"/>
</dbReference>
<evidence type="ECO:0000256" key="2">
    <source>
        <dbReference type="ARBA" id="ARBA00023242"/>
    </source>
</evidence>
<dbReference type="InterPro" id="IPR001766">
    <property type="entry name" value="Fork_head_dom"/>
</dbReference>
<dbReference type="GO" id="GO:0000978">
    <property type="term" value="F:RNA polymerase II cis-regulatory region sequence-specific DNA binding"/>
    <property type="evidence" value="ECO:0007669"/>
    <property type="project" value="EnsemblFungi"/>
</dbReference>
<feature type="compositionally biased region" description="Basic and acidic residues" evidence="4">
    <location>
        <begin position="467"/>
        <end position="487"/>
    </location>
</feature>
<sequence length="990" mass="107352">MESPKPHETVTNLETNIRPTGSSNIEDSDAVNIPIQQQSAPQHTDVPTLQIESEGEVAFPDEGREGHEKDNVHISSNQTRDAIHDDELKLDLSEGIDSEHFSKLMELDSKGDVEDDIPFSAHEILQESIARNNHEVKSPHGDLIVNFPKVEDIGEPVDLPDSLSPVDDAPDPIHGDTDITGDGGDVTVPQSYQNTPQLSSIKEESGSPEHQGVSRLHSDIEQLDEGHIPETDQAMHTDIPPLSPLVDAKTDGHAGQTTDFVDNPSTIRTQRKGSLIPGTFHPKDTSGNLKLESDPNNPNQAPRAGEINKMARIGSSPEIPEEQGSIIAYARLDFPNFNFYVQTLHAVIGRKSENDTTHKVDVNLGPLKSISRRHAQIFYNFGNGRFELSIIGKNGAFVNEVYVGRGNTVPLEHKTKIQIGGIPFLFVLPEKDKHGEEINAPLDEGATTPLIKDNKIQDVKPPAKVNMKQEVKVKKTKKSDAEKEQSSKKKAGKGATKKIKEKKPPKPPKKVYTLDEIPMEYRTKPTVSYSAMLTTCIRKYSNEKGMSLSEIYGGIRELFPYYKYCPDGWQSSVRHNLSLNKSFRKVSKEGKGWLWGLDEAYIAERERQRQKQAEVAAAKAQAAQLKLEQQNQLKSKKITENAPSKKAMKLNSGDRKQSISQTLAANRSGTKANPANQHKRTMDYLQQQLVILTKDRKGLPKQTIATILTQALRMTINQVTLAAKGKGIVGNPLVALIEKSPRDLNMILAAAVNAATANTTGGKVKQLVSPALLKQMLSPPPAPAAVHPKPSIHSVITETPKEHRSTGKMVGNSSFDPTSLSKFFQPKSQLGSSQPPSSGGGTTNSTNATGNEAANSEDASGATRPDPSVLSLSKSTSPSASVIPQKRPQESESESESSSGSGTSTSGTDSSDDDDDDDEDGEEDNDDDDDDDDDGSDDSGNSDSSDNTSSDDNDDDDDDSAAKEESGTSSDEAGKDGAATPVETRPATNE</sequence>
<evidence type="ECO:0000256" key="1">
    <source>
        <dbReference type="ARBA" id="ARBA00023125"/>
    </source>
</evidence>
<dbReference type="SUPFAM" id="SSF49879">
    <property type="entry name" value="SMAD/FHA domain"/>
    <property type="match status" value="1"/>
</dbReference>
<dbReference type="STRING" id="1071383.J7S461"/>
<feature type="compositionally biased region" description="Polar residues" evidence="4">
    <location>
        <begin position="811"/>
        <end position="836"/>
    </location>
</feature>
<evidence type="ECO:0008006" key="9">
    <source>
        <dbReference type="Google" id="ProtNLM"/>
    </source>
</evidence>
<dbReference type="InterPro" id="IPR008984">
    <property type="entry name" value="SMAD_FHA_dom_sf"/>
</dbReference>
<feature type="compositionally biased region" description="Acidic residues" evidence="4">
    <location>
        <begin position="910"/>
        <end position="937"/>
    </location>
</feature>
<dbReference type="EMBL" id="HE978314">
    <property type="protein sequence ID" value="CCK68406.1"/>
    <property type="molecule type" value="Genomic_DNA"/>
</dbReference>
<evidence type="ECO:0000256" key="3">
    <source>
        <dbReference type="PROSITE-ProRule" id="PRU00089"/>
    </source>
</evidence>
<dbReference type="PROSITE" id="PS50006">
    <property type="entry name" value="FHA_DOMAIN"/>
    <property type="match status" value="1"/>
</dbReference>
<keyword evidence="8" id="KW-1185">Reference proteome</keyword>
<dbReference type="HOGENOM" id="CLU_003924_0_0_1"/>
<comment type="subcellular location">
    <subcellularLocation>
        <location evidence="3">Nucleus</location>
    </subcellularLocation>
</comment>
<dbReference type="SMART" id="SM00339">
    <property type="entry name" value="FH"/>
    <property type="match status" value="1"/>
</dbReference>
<evidence type="ECO:0000313" key="7">
    <source>
        <dbReference type="EMBL" id="CCK68406.1"/>
    </source>
</evidence>
<dbReference type="SMART" id="SM00240">
    <property type="entry name" value="FHA"/>
    <property type="match status" value="1"/>
</dbReference>
<protein>
    <recommendedName>
        <fullName evidence="9">Pre-rRNA-processing protein FHL1</fullName>
    </recommendedName>
</protein>
<feature type="compositionally biased region" description="Low complexity" evidence="4">
    <location>
        <begin position="867"/>
        <end position="882"/>
    </location>
</feature>
<dbReference type="CDD" id="cd00059">
    <property type="entry name" value="FH_FOX"/>
    <property type="match status" value="1"/>
</dbReference>
<dbReference type="InterPro" id="IPR045178">
    <property type="entry name" value="Fhl1/FHA1"/>
</dbReference>
<dbReference type="GO" id="GO:0060963">
    <property type="term" value="P:positive regulation of ribosomal protein gene transcription by RNA polymerase II"/>
    <property type="evidence" value="ECO:0007669"/>
    <property type="project" value="EnsemblFungi"/>
</dbReference>
<dbReference type="GO" id="GO:0001222">
    <property type="term" value="F:transcription corepressor binding"/>
    <property type="evidence" value="ECO:0007669"/>
    <property type="project" value="EnsemblFungi"/>
</dbReference>
<dbReference type="GO" id="GO:0001223">
    <property type="term" value="F:transcription coactivator binding"/>
    <property type="evidence" value="ECO:0007669"/>
    <property type="project" value="EnsemblFungi"/>
</dbReference>
<keyword evidence="2 3" id="KW-0539">Nucleus</keyword>
<feature type="compositionally biased region" description="Polar residues" evidence="4">
    <location>
        <begin position="9"/>
        <end position="25"/>
    </location>
</feature>
<dbReference type="GeneID" id="34524041"/>
<dbReference type="PANTHER" id="PTHR21712">
    <property type="entry name" value="PRE-RRNA-PROCESSING PROTEIN FHL1"/>
    <property type="match status" value="1"/>
</dbReference>
<evidence type="ECO:0000256" key="4">
    <source>
        <dbReference type="SAM" id="MobiDB-lite"/>
    </source>
</evidence>
<keyword evidence="1 3" id="KW-0238">DNA-binding</keyword>
<evidence type="ECO:0000313" key="8">
    <source>
        <dbReference type="Proteomes" id="UP000006310"/>
    </source>
</evidence>
<dbReference type="InterPro" id="IPR036390">
    <property type="entry name" value="WH_DNA-bd_sf"/>
</dbReference>
<feature type="region of interest" description="Disordered" evidence="4">
    <location>
        <begin position="798"/>
        <end position="990"/>
    </location>
</feature>
<dbReference type="OrthoDB" id="5954824at2759"/>
<evidence type="ECO:0000259" key="6">
    <source>
        <dbReference type="PROSITE" id="PS50039"/>
    </source>
</evidence>
<feature type="compositionally biased region" description="Basic residues" evidence="4">
    <location>
        <begin position="488"/>
        <end position="509"/>
    </location>
</feature>
<feature type="region of interest" description="Disordered" evidence="4">
    <location>
        <begin position="159"/>
        <end position="192"/>
    </location>
</feature>
<feature type="compositionally biased region" description="Acidic residues" evidence="4">
    <location>
        <begin position="949"/>
        <end position="959"/>
    </location>
</feature>
<dbReference type="AlphaFoldDB" id="J7S461"/>
<feature type="compositionally biased region" description="Polar residues" evidence="4">
    <location>
        <begin position="658"/>
        <end position="676"/>
    </location>
</feature>
<dbReference type="PRINTS" id="PR00053">
    <property type="entry name" value="FORKHEAD"/>
</dbReference>
<dbReference type="Proteomes" id="UP000006310">
    <property type="component" value="Chromosome 1"/>
</dbReference>
<dbReference type="SUPFAM" id="SSF46785">
    <property type="entry name" value="Winged helix' DNA-binding domain"/>
    <property type="match status" value="1"/>
</dbReference>
<dbReference type="PROSITE" id="PS00658">
    <property type="entry name" value="FORK_HEAD_2"/>
    <property type="match status" value="1"/>
</dbReference>
<dbReference type="PROSITE" id="PS50039">
    <property type="entry name" value="FORK_HEAD_3"/>
    <property type="match status" value="1"/>
</dbReference>
<dbReference type="InterPro" id="IPR018122">
    <property type="entry name" value="TF_fork_head_CS_1"/>
</dbReference>
<dbReference type="GO" id="GO:0000785">
    <property type="term" value="C:chromatin"/>
    <property type="evidence" value="ECO:0007669"/>
    <property type="project" value="EnsemblFungi"/>
</dbReference>
<feature type="compositionally biased region" description="Polar residues" evidence="4">
    <location>
        <begin position="255"/>
        <end position="268"/>
    </location>
</feature>
<feature type="compositionally biased region" description="Low complexity" evidence="4">
    <location>
        <begin position="896"/>
        <end position="909"/>
    </location>
</feature>
<dbReference type="GO" id="GO:0005730">
    <property type="term" value="C:nucleolus"/>
    <property type="evidence" value="ECO:0007669"/>
    <property type="project" value="EnsemblFungi"/>
</dbReference>
<proteinExistence type="predicted"/>
<reference evidence="7 8" key="1">
    <citation type="journal article" date="2011" name="Proc. Natl. Acad. Sci. U.S.A.">
        <title>Evolutionary erosion of yeast sex chromosomes by mating-type switching accidents.</title>
        <authorList>
            <person name="Gordon J.L."/>
            <person name="Armisen D."/>
            <person name="Proux-Wera E."/>
            <person name="Oheigeartaigh S.S."/>
            <person name="Byrne K.P."/>
            <person name="Wolfe K.H."/>
        </authorList>
    </citation>
    <scope>NUCLEOTIDE SEQUENCE [LARGE SCALE GENOMIC DNA]</scope>
    <source>
        <strain evidence="8">ATCC MYA-139 / BCRC 22969 / CBS 8797 / CCRC 22969 / KCTC 17520 / NBRC 10181 / NCYC 3082</strain>
    </source>
</reference>
<feature type="region of interest" description="Disordered" evidence="4">
    <location>
        <begin position="1"/>
        <end position="27"/>
    </location>
</feature>
<feature type="region of interest" description="Disordered" evidence="4">
    <location>
        <begin position="232"/>
        <end position="305"/>
    </location>
</feature>
<dbReference type="CDD" id="cd22701">
    <property type="entry name" value="FHA_FKH1-like"/>
    <property type="match status" value="1"/>
</dbReference>
<accession>J7S461</accession>
<feature type="region of interest" description="Disordered" evidence="4">
    <location>
        <begin position="439"/>
        <end position="511"/>
    </location>
</feature>
<dbReference type="RefSeq" id="XP_022462652.1">
    <property type="nucleotide sequence ID" value="XM_022611222.1"/>
</dbReference>
<dbReference type="Gene3D" id="1.10.10.10">
    <property type="entry name" value="Winged helix-like DNA-binding domain superfamily/Winged helix DNA-binding domain"/>
    <property type="match status" value="1"/>
</dbReference>
<dbReference type="eggNOG" id="KOG2294">
    <property type="taxonomic scope" value="Eukaryota"/>
</dbReference>
<dbReference type="Pfam" id="PF00498">
    <property type="entry name" value="FHA"/>
    <property type="match status" value="1"/>
</dbReference>
<feature type="compositionally biased region" description="Low complexity" evidence="4">
    <location>
        <begin position="843"/>
        <end position="857"/>
    </location>
</feature>
<dbReference type="InterPro" id="IPR036388">
    <property type="entry name" value="WH-like_DNA-bd_sf"/>
</dbReference>
<dbReference type="GO" id="GO:0010688">
    <property type="term" value="P:negative regulation of ribosomal protein gene transcription by RNA polymerase II"/>
    <property type="evidence" value="ECO:0007669"/>
    <property type="project" value="EnsemblFungi"/>
</dbReference>
<feature type="region of interest" description="Disordered" evidence="4">
    <location>
        <begin position="628"/>
        <end position="678"/>
    </location>
</feature>
<feature type="DNA-binding region" description="Fork-head" evidence="3">
    <location>
        <begin position="524"/>
        <end position="611"/>
    </location>
</feature>